<evidence type="ECO:0000313" key="4">
    <source>
        <dbReference type="EMBL" id="MFC4351998.1"/>
    </source>
</evidence>
<dbReference type="PANTHER" id="PTHR35936:SF17">
    <property type="entry name" value="ARGININE-BINDING EXTRACELLULAR PROTEIN ARTP"/>
    <property type="match status" value="1"/>
</dbReference>
<dbReference type="Proteomes" id="UP001595799">
    <property type="component" value="Unassembled WGS sequence"/>
</dbReference>
<dbReference type="RefSeq" id="WP_382422342.1">
    <property type="nucleotide sequence ID" value="NZ_JBHSCW010000004.1"/>
</dbReference>
<gene>
    <name evidence="4" type="ORF">ACFOW6_10630</name>
</gene>
<proteinExistence type="predicted"/>
<reference evidence="5" key="1">
    <citation type="journal article" date="2019" name="Int. J. Syst. Evol. Microbiol.">
        <title>The Global Catalogue of Microorganisms (GCM) 10K type strain sequencing project: providing services to taxonomists for standard genome sequencing and annotation.</title>
        <authorList>
            <consortium name="The Broad Institute Genomics Platform"/>
            <consortium name="The Broad Institute Genome Sequencing Center for Infectious Disease"/>
            <person name="Wu L."/>
            <person name="Ma J."/>
        </authorList>
    </citation>
    <scope>NUCLEOTIDE SEQUENCE [LARGE SCALE GENOMIC DNA]</scope>
    <source>
        <strain evidence="5">CECT 8472</strain>
    </source>
</reference>
<dbReference type="SUPFAM" id="SSF53850">
    <property type="entry name" value="Periplasmic binding protein-like II"/>
    <property type="match status" value="1"/>
</dbReference>
<evidence type="ECO:0000313" key="5">
    <source>
        <dbReference type="Proteomes" id="UP001595799"/>
    </source>
</evidence>
<comment type="caution">
    <text evidence="4">The sequence shown here is derived from an EMBL/GenBank/DDBJ whole genome shotgun (WGS) entry which is preliminary data.</text>
</comment>
<feature type="chain" id="PRO_5045927392" evidence="2">
    <location>
        <begin position="29"/>
        <end position="266"/>
    </location>
</feature>
<keyword evidence="1 2" id="KW-0732">Signal</keyword>
<dbReference type="InterPro" id="IPR001638">
    <property type="entry name" value="Solute-binding_3/MltF_N"/>
</dbReference>
<keyword evidence="5" id="KW-1185">Reference proteome</keyword>
<evidence type="ECO:0000259" key="3">
    <source>
        <dbReference type="SMART" id="SM00062"/>
    </source>
</evidence>
<feature type="domain" description="Solute-binding protein family 3/N-terminal" evidence="3">
    <location>
        <begin position="39"/>
        <end position="260"/>
    </location>
</feature>
<dbReference type="Pfam" id="PF00497">
    <property type="entry name" value="SBP_bac_3"/>
    <property type="match status" value="1"/>
</dbReference>
<name>A0ABV8UL41_9PROT</name>
<dbReference type="PANTHER" id="PTHR35936">
    <property type="entry name" value="MEMBRANE-BOUND LYTIC MUREIN TRANSGLYCOSYLASE F"/>
    <property type="match status" value="1"/>
</dbReference>
<feature type="signal peptide" evidence="2">
    <location>
        <begin position="1"/>
        <end position="28"/>
    </location>
</feature>
<protein>
    <submittedName>
        <fullName evidence="4">ABC transporter substrate-binding protein</fullName>
    </submittedName>
</protein>
<sequence length="266" mass="29284">MSTFTRLLRALPAMAFLVVFGTAATASASTMEDIMERGTLRVAVQTQGPPISFVDAHGERTGLAVEVVRNMAEDMGVELELQDYSWQGLIPALLSGKADLIAADMTPTPKRATQLLFTEPIFFTEIIAFANEDKGYSHWEDLKEEGATIGAPEASTYAAAADIKLPELTMKEYQGGTAATAQAVSSGRVDAGISDSGTIKAFLEDYPEFEVLEGTLRKEPLSFATRPDSVHLLMFMDNYIRFTEHSGQLGELLDYWWNTQDWEEDH</sequence>
<accession>A0ABV8UL41</accession>
<dbReference type="SMART" id="SM00062">
    <property type="entry name" value="PBPb"/>
    <property type="match status" value="1"/>
</dbReference>
<organism evidence="4 5">
    <name type="scientific">Fodinicurvata halophila</name>
    <dbReference type="NCBI Taxonomy" id="1419723"/>
    <lineage>
        <taxon>Bacteria</taxon>
        <taxon>Pseudomonadati</taxon>
        <taxon>Pseudomonadota</taxon>
        <taxon>Alphaproteobacteria</taxon>
        <taxon>Rhodospirillales</taxon>
        <taxon>Rhodovibrionaceae</taxon>
        <taxon>Fodinicurvata</taxon>
    </lineage>
</organism>
<dbReference type="Gene3D" id="3.40.190.10">
    <property type="entry name" value="Periplasmic binding protein-like II"/>
    <property type="match status" value="2"/>
</dbReference>
<dbReference type="CDD" id="cd13530">
    <property type="entry name" value="PBP2_peptides_like"/>
    <property type="match status" value="1"/>
</dbReference>
<dbReference type="EMBL" id="JBHSCW010000004">
    <property type="protein sequence ID" value="MFC4351998.1"/>
    <property type="molecule type" value="Genomic_DNA"/>
</dbReference>
<evidence type="ECO:0000256" key="2">
    <source>
        <dbReference type="SAM" id="SignalP"/>
    </source>
</evidence>
<evidence type="ECO:0000256" key="1">
    <source>
        <dbReference type="ARBA" id="ARBA00022729"/>
    </source>
</evidence>